<protein>
    <submittedName>
        <fullName evidence="1">Uncharacterized protein</fullName>
    </submittedName>
</protein>
<organism evidence="1">
    <name type="scientific">Arundo donax</name>
    <name type="common">Giant reed</name>
    <name type="synonym">Donax arundinaceus</name>
    <dbReference type="NCBI Taxonomy" id="35708"/>
    <lineage>
        <taxon>Eukaryota</taxon>
        <taxon>Viridiplantae</taxon>
        <taxon>Streptophyta</taxon>
        <taxon>Embryophyta</taxon>
        <taxon>Tracheophyta</taxon>
        <taxon>Spermatophyta</taxon>
        <taxon>Magnoliopsida</taxon>
        <taxon>Liliopsida</taxon>
        <taxon>Poales</taxon>
        <taxon>Poaceae</taxon>
        <taxon>PACMAD clade</taxon>
        <taxon>Arundinoideae</taxon>
        <taxon>Arundineae</taxon>
        <taxon>Arundo</taxon>
    </lineage>
</organism>
<dbReference type="AlphaFoldDB" id="A0A0A9CFR7"/>
<sequence length="38" mass="4303">MSTKSKAHNLNCLVHGYGADIILQQIIIQYRISKKYGP</sequence>
<dbReference type="EMBL" id="GBRH01227533">
    <property type="protein sequence ID" value="JAD70362.1"/>
    <property type="molecule type" value="Transcribed_RNA"/>
</dbReference>
<proteinExistence type="predicted"/>
<reference evidence="1" key="1">
    <citation type="submission" date="2014-09" db="EMBL/GenBank/DDBJ databases">
        <authorList>
            <person name="Magalhaes I.L.F."/>
            <person name="Oliveira U."/>
            <person name="Santos F.R."/>
            <person name="Vidigal T.H.D.A."/>
            <person name="Brescovit A.D."/>
            <person name="Santos A.J."/>
        </authorList>
    </citation>
    <scope>NUCLEOTIDE SEQUENCE</scope>
    <source>
        <tissue evidence="1">Shoot tissue taken approximately 20 cm above the soil surface</tissue>
    </source>
</reference>
<name>A0A0A9CFR7_ARUDO</name>
<evidence type="ECO:0000313" key="1">
    <source>
        <dbReference type="EMBL" id="JAD70362.1"/>
    </source>
</evidence>
<accession>A0A0A9CFR7</accession>
<reference evidence="1" key="2">
    <citation type="journal article" date="2015" name="Data Brief">
        <title>Shoot transcriptome of the giant reed, Arundo donax.</title>
        <authorList>
            <person name="Barrero R.A."/>
            <person name="Guerrero F.D."/>
            <person name="Moolhuijzen P."/>
            <person name="Goolsby J.A."/>
            <person name="Tidwell J."/>
            <person name="Bellgard S.E."/>
            <person name="Bellgard M.I."/>
        </authorList>
    </citation>
    <scope>NUCLEOTIDE SEQUENCE</scope>
    <source>
        <tissue evidence="1">Shoot tissue taken approximately 20 cm above the soil surface</tissue>
    </source>
</reference>